<evidence type="ECO:0000313" key="1">
    <source>
        <dbReference type="EMBL" id="ETR68327.1"/>
    </source>
</evidence>
<protein>
    <submittedName>
        <fullName evidence="1">Uncharacterized protein</fullName>
    </submittedName>
</protein>
<evidence type="ECO:0000313" key="2">
    <source>
        <dbReference type="Proteomes" id="UP000189670"/>
    </source>
</evidence>
<accession>A0A1V1P0E6</accession>
<proteinExistence type="predicted"/>
<reference evidence="2" key="1">
    <citation type="submission" date="2012-11" db="EMBL/GenBank/DDBJ databases">
        <authorList>
            <person name="Lucero-Rivera Y.E."/>
            <person name="Tovar-Ramirez D."/>
        </authorList>
    </citation>
    <scope>NUCLEOTIDE SEQUENCE [LARGE SCALE GENOMIC DNA]</scope>
    <source>
        <strain evidence="2">Araruama</strain>
    </source>
</reference>
<sequence length="532" mass="62076">MIIKLLPSLLIGCIIYCFLLISVDAKQPVFDTKNKIDYKYYLLNCSECGTQDEIPQRNGIYYIQIPVIYLSVYTQQGHHVPTIIFKKYTKEGRFEFMTTLEQNVPDIKSDYGICNHYKKIEGIKATNTLRIHILSQSLEQINKINKCNIRVGNPQKQIDLNNQDLNNFSFNLFMLDNSYELQELIITGPCFGDFFVYYALEGYDCDTLKHKYLKAKETTASKMNTPAPSSSNKHIQTTTHVPTKPIAIHNRNFARGRPASSVSNTNIFPNFGFVEFNKTIKKDFPTNASYIANFNRSGWKVTITPVKRTSEAIHIYKPSFDVTESYLFDSQMNLIAQYSMNKNDYHIENRYNSILPNNIVTTAKDIQNEVIRLLHQLNTIEKSYFNNNLDSTIQKIKKLPPVYSNYQAVSNRNYSGIKDREGQYILKENFYLQKTGHVWSIKDYEYQHDPVYIVLPQKQTFSRDKIITTWEEPVYYTRTNIYGSSSQFFFEIHPSDIVLYQNFIADQAHLKQKIALKLKKWFIIDGYYHQTL</sequence>
<dbReference type="Proteomes" id="UP000189670">
    <property type="component" value="Unassembled WGS sequence"/>
</dbReference>
<organism evidence="1 2">
    <name type="scientific">Candidatus Magnetoglobus multicellularis str. Araruama</name>
    <dbReference type="NCBI Taxonomy" id="890399"/>
    <lineage>
        <taxon>Bacteria</taxon>
        <taxon>Pseudomonadati</taxon>
        <taxon>Thermodesulfobacteriota</taxon>
        <taxon>Desulfobacteria</taxon>
        <taxon>Desulfobacterales</taxon>
        <taxon>Desulfobacteraceae</taxon>
        <taxon>Candidatus Magnetoglobus</taxon>
    </lineage>
</organism>
<feature type="non-terminal residue" evidence="1">
    <location>
        <position position="532"/>
    </location>
</feature>
<dbReference type="EMBL" id="ATBP01000995">
    <property type="protein sequence ID" value="ETR68327.1"/>
    <property type="molecule type" value="Genomic_DNA"/>
</dbReference>
<gene>
    <name evidence="1" type="ORF">OMM_10646</name>
</gene>
<comment type="caution">
    <text evidence="1">The sequence shown here is derived from an EMBL/GenBank/DDBJ whole genome shotgun (WGS) entry which is preliminary data.</text>
</comment>
<dbReference type="AlphaFoldDB" id="A0A1V1P0E6"/>
<name>A0A1V1P0E6_9BACT</name>